<dbReference type="InterPro" id="IPR006311">
    <property type="entry name" value="TAT_signal"/>
</dbReference>
<dbReference type="RefSeq" id="WP_189392686.1">
    <property type="nucleotide sequence ID" value="NZ_BMZN01000003.1"/>
</dbReference>
<dbReference type="EC" id="2.7.1.180" evidence="1 10"/>
<comment type="caution">
    <text evidence="13">The sequence shown here is derived from an EMBL/GenBank/DDBJ whole genome shotgun (WGS) entry which is preliminary data.</text>
</comment>
<comment type="cofactor">
    <cofactor evidence="11">
        <name>Mg(2+)</name>
        <dbReference type="ChEBI" id="CHEBI:18420"/>
    </cofactor>
    <cofactor evidence="11">
        <name>Mn(2+)</name>
        <dbReference type="ChEBI" id="CHEBI:29035"/>
    </cofactor>
    <text evidence="11">Magnesium. Can also use manganese.</text>
</comment>
<dbReference type="SUPFAM" id="SSF143631">
    <property type="entry name" value="ApbE-like"/>
    <property type="match status" value="1"/>
</dbReference>
<dbReference type="InterPro" id="IPR003374">
    <property type="entry name" value="ApbE-like_sf"/>
</dbReference>
<gene>
    <name evidence="13" type="primary">nosX</name>
    <name evidence="13" type="ORF">GCM10010096_23040</name>
</gene>
<dbReference type="Pfam" id="PF02424">
    <property type="entry name" value="ApbE"/>
    <property type="match status" value="1"/>
</dbReference>
<evidence type="ECO:0000256" key="8">
    <source>
        <dbReference type="ARBA" id="ARBA00031306"/>
    </source>
</evidence>
<accession>A0A8H9ING5</accession>
<evidence type="ECO:0000256" key="7">
    <source>
        <dbReference type="ARBA" id="ARBA00022842"/>
    </source>
</evidence>
<dbReference type="Gene3D" id="3.10.520.10">
    <property type="entry name" value="ApbE-like domains"/>
    <property type="match status" value="1"/>
</dbReference>
<evidence type="ECO:0000256" key="4">
    <source>
        <dbReference type="ARBA" id="ARBA00022679"/>
    </source>
</evidence>
<dbReference type="PROSITE" id="PS51318">
    <property type="entry name" value="TAT"/>
    <property type="match status" value="1"/>
</dbReference>
<reference evidence="14" key="1">
    <citation type="journal article" date="2019" name="Int. J. Syst. Evol. Microbiol.">
        <title>The Global Catalogue of Microorganisms (GCM) 10K type strain sequencing project: providing services to taxonomists for standard genome sequencing and annotation.</title>
        <authorList>
            <consortium name="The Broad Institute Genomics Platform"/>
            <consortium name="The Broad Institute Genome Sequencing Center for Infectious Disease"/>
            <person name="Wu L."/>
            <person name="Ma J."/>
        </authorList>
    </citation>
    <scope>NUCLEOTIDE SEQUENCE [LARGE SCALE GENOMIC DNA]</scope>
    <source>
        <strain evidence="14">KCTC 42083</strain>
    </source>
</reference>
<evidence type="ECO:0000313" key="13">
    <source>
        <dbReference type="EMBL" id="GHC50472.1"/>
    </source>
</evidence>
<evidence type="ECO:0000256" key="12">
    <source>
        <dbReference type="SAM" id="SignalP"/>
    </source>
</evidence>
<proteinExistence type="inferred from homology"/>
<feature type="binding site" evidence="11">
    <location>
        <position position="295"/>
    </location>
    <ligand>
        <name>Mg(2+)</name>
        <dbReference type="ChEBI" id="CHEBI:18420"/>
    </ligand>
</feature>
<dbReference type="Proteomes" id="UP000608923">
    <property type="component" value="Unassembled WGS sequence"/>
</dbReference>
<dbReference type="GO" id="GO:0046872">
    <property type="term" value="F:metal ion binding"/>
    <property type="evidence" value="ECO:0007669"/>
    <property type="project" value="UniProtKB-UniRule"/>
</dbReference>
<dbReference type="InterPro" id="IPR024932">
    <property type="entry name" value="ApbE"/>
</dbReference>
<feature type="binding site" evidence="11">
    <location>
        <position position="185"/>
    </location>
    <ligand>
        <name>Mg(2+)</name>
        <dbReference type="ChEBI" id="CHEBI:18420"/>
    </ligand>
</feature>
<keyword evidence="3 10" id="KW-0285">Flavoprotein</keyword>
<comment type="catalytic activity">
    <reaction evidence="9 10">
        <text>L-threonyl-[protein] + FAD = FMN-L-threonyl-[protein] + AMP + H(+)</text>
        <dbReference type="Rhea" id="RHEA:36847"/>
        <dbReference type="Rhea" id="RHEA-COMP:11060"/>
        <dbReference type="Rhea" id="RHEA-COMP:11061"/>
        <dbReference type="ChEBI" id="CHEBI:15378"/>
        <dbReference type="ChEBI" id="CHEBI:30013"/>
        <dbReference type="ChEBI" id="CHEBI:57692"/>
        <dbReference type="ChEBI" id="CHEBI:74257"/>
        <dbReference type="ChEBI" id="CHEBI:456215"/>
        <dbReference type="EC" id="2.7.1.180"/>
    </reaction>
</comment>
<dbReference type="EMBL" id="BMZN01000003">
    <property type="protein sequence ID" value="GHC50472.1"/>
    <property type="molecule type" value="Genomic_DNA"/>
</dbReference>
<feature type="chain" id="PRO_5039898205" description="FAD:protein FMN transferase" evidence="12">
    <location>
        <begin position="31"/>
        <end position="336"/>
    </location>
</feature>
<evidence type="ECO:0000256" key="3">
    <source>
        <dbReference type="ARBA" id="ARBA00022630"/>
    </source>
</evidence>
<evidence type="ECO:0000256" key="6">
    <source>
        <dbReference type="ARBA" id="ARBA00022827"/>
    </source>
</evidence>
<sequence length="336" mass="36342">MTSTPVSRRRFIGIVAATSALTCLPWAAKAMQTTATPLSSWQGVALGADAQLHIHHPDPVFAQTLIDQALSEVRRLERIFSLYQEDSALRRLNRDGYLKQAPGDLTRLLLESERLSELTHGAFDPSVQVLWDLYSQAAQRSDSSSNLPSEAELNQVLRQVNHKAIQIQDDTIRLKRPGMALTLNGIAQGYITDRITEQLKQAGLEHALVDMGEIRGLGMAPGDRPWRVGLAGDPVDRTSLLDLDVLNQAVSTSSGAGTALSRDGSVTHLFNPANGQARPLYSSVSVVAGNATIADALSTAFSWLSPQEIAQVLASDPNLKAWVLPYGGQTLVQIHA</sequence>
<keyword evidence="5 10" id="KW-0479">Metal-binding</keyword>
<evidence type="ECO:0000256" key="5">
    <source>
        <dbReference type="ARBA" id="ARBA00022723"/>
    </source>
</evidence>
<feature type="binding site" evidence="11">
    <location>
        <position position="299"/>
    </location>
    <ligand>
        <name>Mg(2+)</name>
        <dbReference type="ChEBI" id="CHEBI:18420"/>
    </ligand>
</feature>
<keyword evidence="4 10" id="KW-0808">Transferase</keyword>
<comment type="similarity">
    <text evidence="10">Belongs to the ApbE family.</text>
</comment>
<evidence type="ECO:0000256" key="10">
    <source>
        <dbReference type="PIRNR" id="PIRNR006268"/>
    </source>
</evidence>
<dbReference type="PIRSF" id="PIRSF006268">
    <property type="entry name" value="ApbE"/>
    <property type="match status" value="1"/>
</dbReference>
<evidence type="ECO:0000256" key="11">
    <source>
        <dbReference type="PIRSR" id="PIRSR006268-2"/>
    </source>
</evidence>
<dbReference type="PANTHER" id="PTHR30040">
    <property type="entry name" value="THIAMINE BIOSYNTHESIS LIPOPROTEIN APBE"/>
    <property type="match status" value="1"/>
</dbReference>
<keyword evidence="7 10" id="KW-0460">Magnesium</keyword>
<evidence type="ECO:0000313" key="14">
    <source>
        <dbReference type="Proteomes" id="UP000608923"/>
    </source>
</evidence>
<protein>
    <recommendedName>
        <fullName evidence="2 10">FAD:protein FMN transferase</fullName>
        <ecNumber evidence="1 10">2.7.1.180</ecNumber>
    </recommendedName>
    <alternativeName>
        <fullName evidence="8 10">Flavin transferase</fullName>
    </alternativeName>
</protein>
<feature type="signal peptide" evidence="12">
    <location>
        <begin position="1"/>
        <end position="30"/>
    </location>
</feature>
<dbReference type="GO" id="GO:0016740">
    <property type="term" value="F:transferase activity"/>
    <property type="evidence" value="ECO:0007669"/>
    <property type="project" value="UniProtKB-UniRule"/>
</dbReference>
<evidence type="ECO:0000256" key="1">
    <source>
        <dbReference type="ARBA" id="ARBA00011955"/>
    </source>
</evidence>
<evidence type="ECO:0000256" key="2">
    <source>
        <dbReference type="ARBA" id="ARBA00016337"/>
    </source>
</evidence>
<dbReference type="PANTHER" id="PTHR30040:SF2">
    <property type="entry name" value="FAD:PROTEIN FMN TRANSFERASE"/>
    <property type="match status" value="1"/>
</dbReference>
<organism evidence="13 14">
    <name type="scientific">Alcaligenes pakistanensis</name>
    <dbReference type="NCBI Taxonomy" id="1482717"/>
    <lineage>
        <taxon>Bacteria</taxon>
        <taxon>Pseudomonadati</taxon>
        <taxon>Pseudomonadota</taxon>
        <taxon>Betaproteobacteria</taxon>
        <taxon>Burkholderiales</taxon>
        <taxon>Alcaligenaceae</taxon>
        <taxon>Alcaligenes</taxon>
    </lineage>
</organism>
<dbReference type="AlphaFoldDB" id="A0A8H9ING5"/>
<evidence type="ECO:0000256" key="9">
    <source>
        <dbReference type="ARBA" id="ARBA00048540"/>
    </source>
</evidence>
<keyword evidence="14" id="KW-1185">Reference proteome</keyword>
<keyword evidence="12" id="KW-0732">Signal</keyword>
<name>A0A8H9ING5_9BURK</name>
<keyword evidence="6 10" id="KW-0274">FAD</keyword>